<evidence type="ECO:0008006" key="4">
    <source>
        <dbReference type="Google" id="ProtNLM"/>
    </source>
</evidence>
<keyword evidence="1" id="KW-0472">Membrane</keyword>
<protein>
    <recommendedName>
        <fullName evidence="4">Cardiolipin synthase N-terminal domain-containing protein</fullName>
    </recommendedName>
</protein>
<name>A0ABZ0Z3F0_9CAUD</name>
<accession>A0ABZ0Z3F0</accession>
<reference evidence="2 3" key="1">
    <citation type="submission" date="2023-11" db="EMBL/GenBank/DDBJ databases">
        <authorList>
            <person name="Cook R."/>
            <person name="Crisci M."/>
            <person name="Pye H."/>
            <person name="Adriaenssens E."/>
            <person name="Santini J."/>
        </authorList>
    </citation>
    <scope>NUCLEOTIDE SEQUENCE [LARGE SCALE GENOMIC DNA]</scope>
    <source>
        <strain evidence="2">Lak_Megaphage_RVC_JS4_GC31</strain>
    </source>
</reference>
<organism evidence="2 3">
    <name type="scientific">phage Lak_Megaphage_RVC_JS4_GC31</name>
    <dbReference type="NCBI Taxonomy" id="3109228"/>
    <lineage>
        <taxon>Viruses</taxon>
        <taxon>Duplodnaviria</taxon>
        <taxon>Heunggongvirae</taxon>
        <taxon>Uroviricota</taxon>
        <taxon>Caudoviricetes</taxon>
        <taxon>Caudoviricetes code 15 clade</taxon>
    </lineage>
</organism>
<evidence type="ECO:0000256" key="1">
    <source>
        <dbReference type="SAM" id="Phobius"/>
    </source>
</evidence>
<proteinExistence type="predicted"/>
<feature type="transmembrane region" description="Helical" evidence="1">
    <location>
        <begin position="6"/>
        <end position="21"/>
    </location>
</feature>
<dbReference type="Proteomes" id="UP001349343">
    <property type="component" value="Segment"/>
</dbReference>
<dbReference type="EMBL" id="OR769222">
    <property type="protein sequence ID" value="WQJ53201.1"/>
    <property type="molecule type" value="Genomic_DNA"/>
</dbReference>
<evidence type="ECO:0000313" key="2">
    <source>
        <dbReference type="EMBL" id="WQJ53201.1"/>
    </source>
</evidence>
<keyword evidence="1" id="KW-1133">Transmembrane helix</keyword>
<keyword evidence="1" id="KW-0812">Transmembrane</keyword>
<feature type="transmembrane region" description="Helical" evidence="1">
    <location>
        <begin position="28"/>
        <end position="48"/>
    </location>
</feature>
<sequence length="51" mass="5853">MTITGIFWALIWGYICCIIAERNNRNKIIAAILGAVFNIFAVIFYFIIGKR</sequence>
<keyword evidence="3" id="KW-1185">Reference proteome</keyword>
<evidence type="ECO:0000313" key="3">
    <source>
        <dbReference type="Proteomes" id="UP001349343"/>
    </source>
</evidence>